<dbReference type="PROSITE" id="PS50115">
    <property type="entry name" value="ARFGAP"/>
    <property type="match status" value="1"/>
</dbReference>
<dbReference type="InterPro" id="IPR037278">
    <property type="entry name" value="ARFGAP/RecO"/>
</dbReference>
<keyword evidence="1" id="KW-0863">Zinc-finger</keyword>
<feature type="region of interest" description="Disordered" evidence="2">
    <location>
        <begin position="119"/>
        <end position="230"/>
    </location>
</feature>
<feature type="domain" description="Arf-GAP" evidence="3">
    <location>
        <begin position="6"/>
        <end position="118"/>
    </location>
</feature>
<keyword evidence="1" id="KW-0862">Zinc</keyword>
<sequence>MSYEAAQIINHLLTLPENAVCADCKKKAPKWASTTLGIFICIDCSGIHRSLGTHISFVRSCSLDTWTMQQAQFMASVGNEVANQYWEANLPADFDRPDSSNGYQMANFIRQKYAQRKWAANGNPPGMRDDIQLPTVEQKPNSTLRTHVKGNKVASRRQRGQNTSSSSSINQKTSSTSSFSQNTSSSSSIGQGSSVHPNNPEQITHSQSNPNSTSRAFSTSKSIDTLSKSEAKTEVTLEDIFGKEADSVLMRRQNQSSSNRMSTNSTNSLNEHKSTSSPNQTRKKIPERLLRKMRQQEQASRQLKPSPASVPNFQSIASSSSNDDEDPFA</sequence>
<accession>A0ABR2K2H6</accession>
<feature type="compositionally biased region" description="Basic residues" evidence="2">
    <location>
        <begin position="146"/>
        <end position="159"/>
    </location>
</feature>
<dbReference type="Gene3D" id="1.10.220.150">
    <property type="entry name" value="Arf GTPase activating protein"/>
    <property type="match status" value="1"/>
</dbReference>
<feature type="compositionally biased region" description="Polar residues" evidence="2">
    <location>
        <begin position="296"/>
        <end position="321"/>
    </location>
</feature>
<evidence type="ECO:0000256" key="2">
    <source>
        <dbReference type="SAM" id="MobiDB-lite"/>
    </source>
</evidence>
<dbReference type="EMBL" id="JAPFFF010000007">
    <property type="protein sequence ID" value="KAK8885293.1"/>
    <property type="molecule type" value="Genomic_DNA"/>
</dbReference>
<protein>
    <recommendedName>
        <fullName evidence="3">Arf-GAP domain-containing protein</fullName>
    </recommendedName>
</protein>
<feature type="compositionally biased region" description="Low complexity" evidence="2">
    <location>
        <begin position="251"/>
        <end position="269"/>
    </location>
</feature>
<dbReference type="InterPro" id="IPR038508">
    <property type="entry name" value="ArfGAP_dom_sf"/>
</dbReference>
<keyword evidence="1" id="KW-0479">Metal-binding</keyword>
<dbReference type="CDD" id="cd08204">
    <property type="entry name" value="ArfGap"/>
    <property type="match status" value="1"/>
</dbReference>
<evidence type="ECO:0000313" key="4">
    <source>
        <dbReference type="EMBL" id="KAK8885293.1"/>
    </source>
</evidence>
<dbReference type="Proteomes" id="UP001470230">
    <property type="component" value="Unassembled WGS sequence"/>
</dbReference>
<reference evidence="4 5" key="1">
    <citation type="submission" date="2024-04" db="EMBL/GenBank/DDBJ databases">
        <title>Tritrichomonas musculus Genome.</title>
        <authorList>
            <person name="Alves-Ferreira E."/>
            <person name="Grigg M."/>
            <person name="Lorenzi H."/>
            <person name="Galac M."/>
        </authorList>
    </citation>
    <scope>NUCLEOTIDE SEQUENCE [LARGE SCALE GENOMIC DNA]</scope>
    <source>
        <strain evidence="4 5">EAF2021</strain>
    </source>
</reference>
<organism evidence="4 5">
    <name type="scientific">Tritrichomonas musculus</name>
    <dbReference type="NCBI Taxonomy" id="1915356"/>
    <lineage>
        <taxon>Eukaryota</taxon>
        <taxon>Metamonada</taxon>
        <taxon>Parabasalia</taxon>
        <taxon>Tritrichomonadida</taxon>
        <taxon>Tritrichomonadidae</taxon>
        <taxon>Tritrichomonas</taxon>
    </lineage>
</organism>
<comment type="caution">
    <text evidence="4">The sequence shown here is derived from an EMBL/GenBank/DDBJ whole genome shotgun (WGS) entry which is preliminary data.</text>
</comment>
<evidence type="ECO:0000256" key="1">
    <source>
        <dbReference type="PROSITE-ProRule" id="PRU00288"/>
    </source>
</evidence>
<dbReference type="SUPFAM" id="SSF57863">
    <property type="entry name" value="ArfGap/RecO-like zinc finger"/>
    <property type="match status" value="1"/>
</dbReference>
<dbReference type="PANTHER" id="PTHR46419">
    <property type="entry name" value="ADP-RIBOSYLATION FACTOR GTPASE-ACTIVATING PROTEIN AGD5"/>
    <property type="match status" value="1"/>
</dbReference>
<gene>
    <name evidence="4" type="ORF">M9Y10_040739</name>
</gene>
<proteinExistence type="predicted"/>
<dbReference type="PRINTS" id="PR00405">
    <property type="entry name" value="REVINTRACTNG"/>
</dbReference>
<dbReference type="InterPro" id="IPR044520">
    <property type="entry name" value="ARF_GAP_AGD5/15"/>
</dbReference>
<dbReference type="PANTHER" id="PTHR46419:SF2">
    <property type="entry name" value="ADP-RIBOSYLATION FACTOR GTPASE-ACTIVATING PROTEIN AGD5"/>
    <property type="match status" value="1"/>
</dbReference>
<feature type="compositionally biased region" description="Polar residues" evidence="2">
    <location>
        <begin position="195"/>
        <end position="226"/>
    </location>
</feature>
<feature type="region of interest" description="Disordered" evidence="2">
    <location>
        <begin position="251"/>
        <end position="329"/>
    </location>
</feature>
<feature type="compositionally biased region" description="Low complexity" evidence="2">
    <location>
        <begin position="160"/>
        <end position="194"/>
    </location>
</feature>
<evidence type="ECO:0000313" key="5">
    <source>
        <dbReference type="Proteomes" id="UP001470230"/>
    </source>
</evidence>
<keyword evidence="5" id="KW-1185">Reference proteome</keyword>
<dbReference type="Pfam" id="PF01412">
    <property type="entry name" value="ArfGap"/>
    <property type="match status" value="1"/>
</dbReference>
<dbReference type="SMART" id="SM00105">
    <property type="entry name" value="ArfGap"/>
    <property type="match status" value="1"/>
</dbReference>
<dbReference type="InterPro" id="IPR001164">
    <property type="entry name" value="ArfGAP_dom"/>
</dbReference>
<evidence type="ECO:0000259" key="3">
    <source>
        <dbReference type="PROSITE" id="PS50115"/>
    </source>
</evidence>
<name>A0ABR2K2H6_9EUKA</name>